<accession>A0ABP8FJP2</accession>
<evidence type="ECO:0000313" key="2">
    <source>
        <dbReference type="EMBL" id="GAA4305360.1"/>
    </source>
</evidence>
<dbReference type="Proteomes" id="UP001501844">
    <property type="component" value="Unassembled WGS sequence"/>
</dbReference>
<name>A0ABP8FJP2_9BACT</name>
<dbReference type="RefSeq" id="WP_345165205.1">
    <property type="nucleotide sequence ID" value="NZ_BAABGX010000002.1"/>
</dbReference>
<protein>
    <recommendedName>
        <fullName evidence="4">Exopolysaccharide biosynthesis protein YbjH</fullName>
    </recommendedName>
</protein>
<organism evidence="2 3">
    <name type="scientific">Nibribacter koreensis</name>
    <dbReference type="NCBI Taxonomy" id="1084519"/>
    <lineage>
        <taxon>Bacteria</taxon>
        <taxon>Pseudomonadati</taxon>
        <taxon>Bacteroidota</taxon>
        <taxon>Cytophagia</taxon>
        <taxon>Cytophagales</taxon>
        <taxon>Hymenobacteraceae</taxon>
        <taxon>Nibribacter</taxon>
    </lineage>
</organism>
<feature type="signal peptide" evidence="1">
    <location>
        <begin position="1"/>
        <end position="21"/>
    </location>
</feature>
<feature type="chain" id="PRO_5046021506" description="Exopolysaccharide biosynthesis protein YbjH" evidence="1">
    <location>
        <begin position="22"/>
        <end position="389"/>
    </location>
</feature>
<gene>
    <name evidence="2" type="ORF">GCM10023183_19500</name>
</gene>
<sequence>MLKKWLLTAVAGVFCGSLAQAQLNNQALENRQPVKPDQAGELQVGLNALGYSKNNEYFNNIADGYTLFGYHLNPRLVYHATPHVRIDAGLQLQKDFGTKKYSLTQPTFTIRYEKDDKTLIFGTLEGHVNHGYIEPLYDFERLITNRLENGLQFLLNKPWLKLDAFIDWQRYLREGDPFQEVVAGGAVAEIALYKTPASMDAEDTNVGSNFYVGLPIQFTAMHRGGQIDVTDKPLDTFFNGTIGLVLRKNYDKKVLHALYFQPYVVAFKDFSNTKQLAFKQGTGVYLNAGIDTKYQNVMLSYWRGRGYIAEMGGQLYPSQSSNYLNPTFTQEERDLLILRLMHDVNLAEGLTLTLRLEPLYDLNDPGLEFSNSLYLNFNTDFFLARLKKR</sequence>
<keyword evidence="3" id="KW-1185">Reference proteome</keyword>
<keyword evidence="1" id="KW-0732">Signal</keyword>
<reference evidence="3" key="1">
    <citation type="journal article" date="2019" name="Int. J. Syst. Evol. Microbiol.">
        <title>The Global Catalogue of Microorganisms (GCM) 10K type strain sequencing project: providing services to taxonomists for standard genome sequencing and annotation.</title>
        <authorList>
            <consortium name="The Broad Institute Genomics Platform"/>
            <consortium name="The Broad Institute Genome Sequencing Center for Infectious Disease"/>
            <person name="Wu L."/>
            <person name="Ma J."/>
        </authorList>
    </citation>
    <scope>NUCLEOTIDE SEQUENCE [LARGE SCALE GENOMIC DNA]</scope>
    <source>
        <strain evidence="3">JCM 17917</strain>
    </source>
</reference>
<evidence type="ECO:0000256" key="1">
    <source>
        <dbReference type="SAM" id="SignalP"/>
    </source>
</evidence>
<dbReference type="EMBL" id="BAABGX010000002">
    <property type="protein sequence ID" value="GAA4305360.1"/>
    <property type="molecule type" value="Genomic_DNA"/>
</dbReference>
<evidence type="ECO:0000313" key="3">
    <source>
        <dbReference type="Proteomes" id="UP001501844"/>
    </source>
</evidence>
<evidence type="ECO:0008006" key="4">
    <source>
        <dbReference type="Google" id="ProtNLM"/>
    </source>
</evidence>
<comment type="caution">
    <text evidence="2">The sequence shown here is derived from an EMBL/GenBank/DDBJ whole genome shotgun (WGS) entry which is preliminary data.</text>
</comment>
<proteinExistence type="predicted"/>